<sequence>MRAAARTGRFGLLLVSLLVLVGVTAGVAQGTAGAAGATHPVLFHGWSVSDEPSMHDDRRDWLRSAARHAPATAHPDTWWVPCRRATARCALRGRSPADVAGSARPPVAVSTPPSTRAPPPRGPAVPHPSRSRRA</sequence>
<protein>
    <submittedName>
        <fullName evidence="2">Uncharacterized protein</fullName>
    </submittedName>
</protein>
<proteinExistence type="predicted"/>
<evidence type="ECO:0000313" key="2">
    <source>
        <dbReference type="EMBL" id="MDR6594013.1"/>
    </source>
</evidence>
<organism evidence="2 3">
    <name type="scientific">Saccharothrix longispora</name>
    <dbReference type="NCBI Taxonomy" id="33920"/>
    <lineage>
        <taxon>Bacteria</taxon>
        <taxon>Bacillati</taxon>
        <taxon>Actinomycetota</taxon>
        <taxon>Actinomycetes</taxon>
        <taxon>Pseudonocardiales</taxon>
        <taxon>Pseudonocardiaceae</taxon>
        <taxon>Saccharothrix</taxon>
    </lineage>
</organism>
<feature type="compositionally biased region" description="Pro residues" evidence="1">
    <location>
        <begin position="115"/>
        <end position="126"/>
    </location>
</feature>
<keyword evidence="3" id="KW-1185">Reference proteome</keyword>
<dbReference type="Proteomes" id="UP001268819">
    <property type="component" value="Unassembled WGS sequence"/>
</dbReference>
<name>A0ABU1PUQ5_9PSEU</name>
<evidence type="ECO:0000313" key="3">
    <source>
        <dbReference type="Proteomes" id="UP001268819"/>
    </source>
</evidence>
<evidence type="ECO:0000256" key="1">
    <source>
        <dbReference type="SAM" id="MobiDB-lite"/>
    </source>
</evidence>
<feature type="region of interest" description="Disordered" evidence="1">
    <location>
        <begin position="94"/>
        <end position="134"/>
    </location>
</feature>
<gene>
    <name evidence="2" type="ORF">J2S66_002397</name>
</gene>
<comment type="caution">
    <text evidence="2">The sequence shown here is derived from an EMBL/GenBank/DDBJ whole genome shotgun (WGS) entry which is preliminary data.</text>
</comment>
<dbReference type="EMBL" id="JAVDSG010000001">
    <property type="protein sequence ID" value="MDR6594013.1"/>
    <property type="molecule type" value="Genomic_DNA"/>
</dbReference>
<accession>A0ABU1PUQ5</accession>
<dbReference type="RefSeq" id="WP_380577706.1">
    <property type="nucleotide sequence ID" value="NZ_JBHMCD010000005.1"/>
</dbReference>
<reference evidence="2 3" key="1">
    <citation type="submission" date="2023-07" db="EMBL/GenBank/DDBJ databases">
        <title>Sequencing the genomes of 1000 actinobacteria strains.</title>
        <authorList>
            <person name="Klenk H.-P."/>
        </authorList>
    </citation>
    <scope>NUCLEOTIDE SEQUENCE [LARGE SCALE GENOMIC DNA]</scope>
    <source>
        <strain evidence="2 3">DSM 43749</strain>
    </source>
</reference>